<comment type="caution">
    <text evidence="1">The sequence shown here is derived from an EMBL/GenBank/DDBJ whole genome shotgun (WGS) entry which is preliminary data.</text>
</comment>
<protein>
    <submittedName>
        <fullName evidence="1">Uncharacterized protein</fullName>
    </submittedName>
</protein>
<gene>
    <name evidence="1" type="ORF">C8F04DRAFT_1401688</name>
</gene>
<keyword evidence="2" id="KW-1185">Reference proteome</keyword>
<proteinExistence type="predicted"/>
<dbReference type="EMBL" id="JARJCM010000187">
    <property type="protein sequence ID" value="KAJ7023546.1"/>
    <property type="molecule type" value="Genomic_DNA"/>
</dbReference>
<sequence length="309" mass="33559">MAIRGAPLRPSPTPDGRHFVNALEDVGRTAIQTTRTPKYSTFSSTARIAVFDCAALSHSRRPPSRGYDYIISPSSLPPPTPSSPHFQLSAFTHHFPGTPPRFFLVWVQTRLSGFFGSALVLGSGGFAMKTSFPIVRVREDVLRGLFDPTVRARPWGFSMATGAFVDAFPSSAYGWSALDVLSGVVNHSPQSNHLPEHYPAAPCLGRALRAQVGWRATLSRSNAHHLPPPCPRTRESPSAFDLDGAHARRIPPPSSGGAIPPPCPPHLRSDRANPHFYRCALPLPHPAPPAPRRVPLAPSPYPYPSRFLG</sequence>
<organism evidence="1 2">
    <name type="scientific">Mycena alexandri</name>
    <dbReference type="NCBI Taxonomy" id="1745969"/>
    <lineage>
        <taxon>Eukaryota</taxon>
        <taxon>Fungi</taxon>
        <taxon>Dikarya</taxon>
        <taxon>Basidiomycota</taxon>
        <taxon>Agaricomycotina</taxon>
        <taxon>Agaricomycetes</taxon>
        <taxon>Agaricomycetidae</taxon>
        <taxon>Agaricales</taxon>
        <taxon>Marasmiineae</taxon>
        <taxon>Mycenaceae</taxon>
        <taxon>Mycena</taxon>
    </lineage>
</organism>
<dbReference type="Proteomes" id="UP001218188">
    <property type="component" value="Unassembled WGS sequence"/>
</dbReference>
<name>A0AAD6SBB8_9AGAR</name>
<reference evidence="1" key="1">
    <citation type="submission" date="2023-03" db="EMBL/GenBank/DDBJ databases">
        <title>Massive genome expansion in bonnet fungi (Mycena s.s.) driven by repeated elements and novel gene families across ecological guilds.</title>
        <authorList>
            <consortium name="Lawrence Berkeley National Laboratory"/>
            <person name="Harder C.B."/>
            <person name="Miyauchi S."/>
            <person name="Viragh M."/>
            <person name="Kuo A."/>
            <person name="Thoen E."/>
            <person name="Andreopoulos B."/>
            <person name="Lu D."/>
            <person name="Skrede I."/>
            <person name="Drula E."/>
            <person name="Henrissat B."/>
            <person name="Morin E."/>
            <person name="Kohler A."/>
            <person name="Barry K."/>
            <person name="LaButti K."/>
            <person name="Morin E."/>
            <person name="Salamov A."/>
            <person name="Lipzen A."/>
            <person name="Mereny Z."/>
            <person name="Hegedus B."/>
            <person name="Baldrian P."/>
            <person name="Stursova M."/>
            <person name="Weitz H."/>
            <person name="Taylor A."/>
            <person name="Grigoriev I.V."/>
            <person name="Nagy L.G."/>
            <person name="Martin F."/>
            <person name="Kauserud H."/>
        </authorList>
    </citation>
    <scope>NUCLEOTIDE SEQUENCE</scope>
    <source>
        <strain evidence="1">CBHHK200</strain>
    </source>
</reference>
<dbReference type="AlphaFoldDB" id="A0AAD6SBB8"/>
<accession>A0AAD6SBB8</accession>
<evidence type="ECO:0000313" key="2">
    <source>
        <dbReference type="Proteomes" id="UP001218188"/>
    </source>
</evidence>
<evidence type="ECO:0000313" key="1">
    <source>
        <dbReference type="EMBL" id="KAJ7023546.1"/>
    </source>
</evidence>